<dbReference type="AlphaFoldDB" id="A0A956SBX0"/>
<feature type="transmembrane region" description="Helical" evidence="1">
    <location>
        <begin position="425"/>
        <end position="446"/>
    </location>
</feature>
<dbReference type="SUPFAM" id="SSF82693">
    <property type="entry name" value="Multidrug efflux transporter AcrB pore domain, PN1, PN2, PC1 and PC2 subdomains"/>
    <property type="match status" value="2"/>
</dbReference>
<dbReference type="EMBL" id="JAGQHS010000008">
    <property type="protein sequence ID" value="MCA9754745.1"/>
    <property type="molecule type" value="Genomic_DNA"/>
</dbReference>
<dbReference type="Gene3D" id="3.30.70.1440">
    <property type="entry name" value="Multidrug efflux transporter AcrB pore domain"/>
    <property type="match status" value="1"/>
</dbReference>
<dbReference type="Gene3D" id="3.30.70.1430">
    <property type="entry name" value="Multidrug efflux transporter AcrB pore domain"/>
    <property type="match status" value="2"/>
</dbReference>
<dbReference type="GO" id="GO:0042910">
    <property type="term" value="F:xenobiotic transmembrane transporter activity"/>
    <property type="evidence" value="ECO:0007669"/>
    <property type="project" value="TreeGrafter"/>
</dbReference>
<feature type="transmembrane region" description="Helical" evidence="1">
    <location>
        <begin position="968"/>
        <end position="991"/>
    </location>
</feature>
<feature type="transmembrane region" description="Helical" evidence="1">
    <location>
        <begin position="936"/>
        <end position="956"/>
    </location>
</feature>
<dbReference type="InterPro" id="IPR027463">
    <property type="entry name" value="AcrB_DN_DC_subdom"/>
</dbReference>
<dbReference type="Gene3D" id="3.30.2090.10">
    <property type="entry name" value="Multidrug efflux transporter AcrB TolC docking domain, DN and DC subdomains"/>
    <property type="match status" value="2"/>
</dbReference>
<feature type="transmembrane region" description="Helical" evidence="1">
    <location>
        <begin position="505"/>
        <end position="531"/>
    </location>
</feature>
<keyword evidence="1" id="KW-1133">Transmembrane helix</keyword>
<evidence type="ECO:0000313" key="2">
    <source>
        <dbReference type="EMBL" id="MCA9754745.1"/>
    </source>
</evidence>
<evidence type="ECO:0000256" key="1">
    <source>
        <dbReference type="SAM" id="Phobius"/>
    </source>
</evidence>
<dbReference type="SUPFAM" id="SSF82714">
    <property type="entry name" value="Multidrug efflux transporter AcrB TolC docking domain, DN and DC subdomains"/>
    <property type="match status" value="1"/>
</dbReference>
<feature type="transmembrane region" description="Helical" evidence="1">
    <location>
        <begin position="458"/>
        <end position="484"/>
    </location>
</feature>
<dbReference type="Gene3D" id="3.30.70.1320">
    <property type="entry name" value="Multidrug efflux transporter AcrB pore domain like"/>
    <property type="match status" value="1"/>
</dbReference>
<dbReference type="PANTHER" id="PTHR32063:SF0">
    <property type="entry name" value="SWARMING MOTILITY PROTEIN SWRC"/>
    <property type="match status" value="1"/>
</dbReference>
<proteinExistence type="predicted"/>
<reference evidence="2" key="2">
    <citation type="journal article" date="2021" name="Microbiome">
        <title>Successional dynamics and alternative stable states in a saline activated sludge microbial community over 9 years.</title>
        <authorList>
            <person name="Wang Y."/>
            <person name="Ye J."/>
            <person name="Ju F."/>
            <person name="Liu L."/>
            <person name="Boyd J.A."/>
            <person name="Deng Y."/>
            <person name="Parks D.H."/>
            <person name="Jiang X."/>
            <person name="Yin X."/>
            <person name="Woodcroft B.J."/>
            <person name="Tyson G.W."/>
            <person name="Hugenholtz P."/>
            <person name="Polz M.F."/>
            <person name="Zhang T."/>
        </authorList>
    </citation>
    <scope>NUCLEOTIDE SEQUENCE</scope>
    <source>
        <strain evidence="2">HKST-UBA02</strain>
    </source>
</reference>
<feature type="transmembrane region" description="Helical" evidence="1">
    <location>
        <begin position="354"/>
        <end position="374"/>
    </location>
</feature>
<feature type="transmembrane region" description="Helical" evidence="1">
    <location>
        <begin position="327"/>
        <end position="347"/>
    </location>
</feature>
<dbReference type="PRINTS" id="PR00702">
    <property type="entry name" value="ACRIFLAVINRP"/>
</dbReference>
<dbReference type="Proteomes" id="UP000739538">
    <property type="component" value="Unassembled WGS sequence"/>
</dbReference>
<feature type="transmembrane region" description="Helical" evidence="1">
    <location>
        <begin position="895"/>
        <end position="915"/>
    </location>
</feature>
<accession>A0A956SBX0</accession>
<dbReference type="PANTHER" id="PTHR32063">
    <property type="match status" value="1"/>
</dbReference>
<organism evidence="2 3">
    <name type="scientific">Eiseniibacteriota bacterium</name>
    <dbReference type="NCBI Taxonomy" id="2212470"/>
    <lineage>
        <taxon>Bacteria</taxon>
        <taxon>Candidatus Eiseniibacteriota</taxon>
    </lineage>
</organism>
<feature type="transmembrane region" description="Helical" evidence="1">
    <location>
        <begin position="863"/>
        <end position="883"/>
    </location>
</feature>
<dbReference type="SUPFAM" id="SSF82866">
    <property type="entry name" value="Multidrug efflux transporter AcrB transmembrane domain"/>
    <property type="match status" value="2"/>
</dbReference>
<reference evidence="2" key="1">
    <citation type="submission" date="2020-04" db="EMBL/GenBank/DDBJ databases">
        <authorList>
            <person name="Zhang T."/>
        </authorList>
    </citation>
    <scope>NUCLEOTIDE SEQUENCE</scope>
    <source>
        <strain evidence="2">HKST-UBA02</strain>
    </source>
</reference>
<feature type="transmembrane region" description="Helical" evidence="1">
    <location>
        <begin position="838"/>
        <end position="856"/>
    </location>
</feature>
<evidence type="ECO:0000313" key="3">
    <source>
        <dbReference type="Proteomes" id="UP000739538"/>
    </source>
</evidence>
<protein>
    <submittedName>
        <fullName evidence="2">Efflux RND transporter permease subunit</fullName>
    </submittedName>
</protein>
<comment type="caution">
    <text evidence="2">The sequence shown here is derived from an EMBL/GenBank/DDBJ whole genome shotgun (WGS) entry which is preliminary data.</text>
</comment>
<dbReference type="InterPro" id="IPR001036">
    <property type="entry name" value="Acrflvin-R"/>
</dbReference>
<feature type="transmembrane region" description="Helical" evidence="1">
    <location>
        <begin position="380"/>
        <end position="404"/>
    </location>
</feature>
<keyword evidence="1" id="KW-0472">Membrane</keyword>
<dbReference type="Gene3D" id="1.20.1640.10">
    <property type="entry name" value="Multidrug efflux transporter AcrB transmembrane domain"/>
    <property type="match status" value="2"/>
</dbReference>
<dbReference type="GO" id="GO:0005886">
    <property type="term" value="C:plasma membrane"/>
    <property type="evidence" value="ECO:0007669"/>
    <property type="project" value="TreeGrafter"/>
</dbReference>
<sequence length="1015" mass="107625">MTLSDLAVRRPVATTMLVLLGILLGSVSLARLEVTLFPDLSARQVRVWIGYPDAGVDEIEEDIARPVESVLVGITGADRVSSEIVPGGVEITVRLRPGTDAEIAALAVRERLDAIRWDLPDAAERPVLEEGIGDKPAMVLALGAEDRVLASEWARSVLRPRLEQLSGVARVQVVGSPEPEICVEPMAAKMRALGVTMEELESALQKAAVRAEGGKLRRRGIQYAVEFGGGLETGDDVARTVLRPGVRPLRVEDVARVTDAFAPDLGWSRLDGSPAVGALVYRAAGANLLETAADVRKELARLEDEDTGVRALVLQDPAPFVEQSVKGVWQAVLLGGFLAFLVLIYFLGDLRAALVLGAALPAAVLTGFLVFELLGLSLNLMSLGGVALGVGMLVDNGIVCLESIDRLRRQGLSAARAAAEGANEIAGAVTSSTLTTCAVFLPMAAVPGPVGGLLRDQAVAITVSLIVSLLVALTFVPAMAARIPARDLTSQAKVRLPGFRQYHRLLWWVLRHPGAALGLLVLGLVASGVLLSQLPREILPELQTDQLQFELELPPGHDVDSTDLAARDVEAWLRARPEVEHVLCSVGAAGELVLSPHRRLHRAVFFVRLASTSVDRSALVQGLVDAFADRADWTLTVLESRPEIETILPSGDASLACEITAEEPEDAERAAGRLLADITAGSHDGRFRIGAEEPAPRLGLRPRGDAASWLGVTEGEIRQSLRAQVGGEELASARQFDRDVPVVLRPEQVDIPGAGPLSLGGRTVSGRAVAQAGIGLEASRILRVDQSRVARVVWNGPMREVGAAKSTLLAAMDRLDLPRGGHVRLAGSQLELQATLRALGRSLVLSTGLVLLILAAQFESIRLPWLVLLAVPLAALGVALGLATTQGSLNAMSGVGLVVLVGIVVNDAILEVDLLRQAGRTRYAKLRAALEAGRRRYRPILMTTATTTLALFPVYLGTGSELRAPLATVVIGGLTSSTLLTLLFVPLVFLLTSRAGMKASESGIGSHQTGPRTVR</sequence>
<gene>
    <name evidence="2" type="ORF">KDA27_03010</name>
</gene>
<dbReference type="Pfam" id="PF00873">
    <property type="entry name" value="ACR_tran"/>
    <property type="match status" value="1"/>
</dbReference>
<keyword evidence="1" id="KW-0812">Transmembrane</keyword>
<name>A0A956SBX0_UNCEI</name>